<dbReference type="OrthoDB" id="10578241at2759"/>
<dbReference type="HOGENOM" id="CLU_940698_0_0_1"/>
<gene>
    <name evidence="1" type="ORF">A1Q1_01937</name>
</gene>
<dbReference type="RefSeq" id="XP_014180420.1">
    <property type="nucleotide sequence ID" value="XM_014324945.1"/>
</dbReference>
<dbReference type="InterPro" id="IPR007581">
    <property type="entry name" value="Endonuclease-V"/>
</dbReference>
<organism evidence="1 2">
    <name type="scientific">Trichosporon asahii var. asahii (strain ATCC 90039 / CBS 2479 / JCM 2466 / KCTC 7840 / NBRC 103889/ NCYC 2677 / UAMH 7654)</name>
    <name type="common">Yeast</name>
    <dbReference type="NCBI Taxonomy" id="1186058"/>
    <lineage>
        <taxon>Eukaryota</taxon>
        <taxon>Fungi</taxon>
        <taxon>Dikarya</taxon>
        <taxon>Basidiomycota</taxon>
        <taxon>Agaricomycotina</taxon>
        <taxon>Tremellomycetes</taxon>
        <taxon>Trichosporonales</taxon>
        <taxon>Trichosporonaceae</taxon>
        <taxon>Trichosporon</taxon>
    </lineage>
</organism>
<evidence type="ECO:0000313" key="1">
    <source>
        <dbReference type="EMBL" id="EJT49026.1"/>
    </source>
</evidence>
<comment type="caution">
    <text evidence="1">The sequence shown here is derived from an EMBL/GenBank/DDBJ whole genome shotgun (WGS) entry which is preliminary data.</text>
</comment>
<dbReference type="Proteomes" id="UP000002748">
    <property type="component" value="Unassembled WGS sequence"/>
</dbReference>
<dbReference type="Gene3D" id="3.30.2170.10">
    <property type="entry name" value="archaeoglobus fulgidus dsm 4304 superfamily"/>
    <property type="match status" value="1"/>
</dbReference>
<dbReference type="GeneID" id="25985451"/>
<keyword evidence="1" id="KW-0378">Hydrolase</keyword>
<proteinExistence type="predicted"/>
<dbReference type="VEuPathDB" id="FungiDB:A1Q1_01937"/>
<dbReference type="KEGG" id="tasa:A1Q1_01937"/>
<sequence>MHAQGPILAIDVQYSDDDTGYAAGVLFESIDSSNPAQSIVHIHPNVSPYEAGAFFKRELPPILALLDKVKAYPAIIIVDGFVDLDSPDRPGLGRHLYDCLDGKTIVIGVAKNPFRRFDGDKKALPDSPHVGINNVTLPTMGKDSIHDRYKEDRESGADVKSFFKALVSGSTASGMGHRVYNSADRGSGQMGQHIRDESGAQVESGRLYYQAKPAPPTAPTATSPTDVQRYLGPNQEFNPDYAAAVLSNFVRASLETGVDGVEVAAQLDDLERRYGQVGVFKYIRDTYRLGAPPSYR</sequence>
<evidence type="ECO:0000313" key="2">
    <source>
        <dbReference type="Proteomes" id="UP000002748"/>
    </source>
</evidence>
<dbReference type="EMBL" id="ALBS01000182">
    <property type="protein sequence ID" value="EJT49026.1"/>
    <property type="molecule type" value="Genomic_DNA"/>
</dbReference>
<keyword evidence="1" id="KW-0540">Nuclease</keyword>
<reference evidence="1 2" key="1">
    <citation type="journal article" date="2012" name="Eukaryot. Cell">
        <title>Draft genome sequence of CBS 2479, the standard type strain of Trichosporon asahii.</title>
        <authorList>
            <person name="Yang R.Y."/>
            <person name="Li H.T."/>
            <person name="Zhu H."/>
            <person name="Zhou G.P."/>
            <person name="Wang M."/>
            <person name="Wang L."/>
        </authorList>
    </citation>
    <scope>NUCLEOTIDE SEQUENCE [LARGE SCALE GENOMIC DNA]</scope>
    <source>
        <strain evidence="2">ATCC 90039 / CBS 2479 / JCM 2466 / KCTC 7840 / NCYC 2677 / UAMH 7654</strain>
    </source>
</reference>
<accession>J5T3Z8</accession>
<name>J5T3Z8_TRIAS</name>
<keyword evidence="1" id="KW-0255">Endonuclease</keyword>
<dbReference type="GO" id="GO:0004519">
    <property type="term" value="F:endonuclease activity"/>
    <property type="evidence" value="ECO:0007669"/>
    <property type="project" value="UniProtKB-KW"/>
</dbReference>
<dbReference type="GO" id="GO:0006281">
    <property type="term" value="P:DNA repair"/>
    <property type="evidence" value="ECO:0007669"/>
    <property type="project" value="InterPro"/>
</dbReference>
<dbReference type="Pfam" id="PF04493">
    <property type="entry name" value="Endonuclease_5"/>
    <property type="match status" value="1"/>
</dbReference>
<dbReference type="AlphaFoldDB" id="J5T3Z8"/>
<protein>
    <submittedName>
        <fullName evidence="1">Deoxyinosine 3'endonuclease</fullName>
    </submittedName>
</protein>